<name>A0ABU6WUI2_9FABA</name>
<evidence type="ECO:0000313" key="1">
    <source>
        <dbReference type="EMBL" id="MED6188605.1"/>
    </source>
</evidence>
<organism evidence="1 2">
    <name type="scientific">Stylosanthes scabra</name>
    <dbReference type="NCBI Taxonomy" id="79078"/>
    <lineage>
        <taxon>Eukaryota</taxon>
        <taxon>Viridiplantae</taxon>
        <taxon>Streptophyta</taxon>
        <taxon>Embryophyta</taxon>
        <taxon>Tracheophyta</taxon>
        <taxon>Spermatophyta</taxon>
        <taxon>Magnoliopsida</taxon>
        <taxon>eudicotyledons</taxon>
        <taxon>Gunneridae</taxon>
        <taxon>Pentapetalae</taxon>
        <taxon>rosids</taxon>
        <taxon>fabids</taxon>
        <taxon>Fabales</taxon>
        <taxon>Fabaceae</taxon>
        <taxon>Papilionoideae</taxon>
        <taxon>50 kb inversion clade</taxon>
        <taxon>dalbergioids sensu lato</taxon>
        <taxon>Dalbergieae</taxon>
        <taxon>Pterocarpus clade</taxon>
        <taxon>Stylosanthes</taxon>
    </lineage>
</organism>
<proteinExistence type="predicted"/>
<comment type="caution">
    <text evidence="1">The sequence shown here is derived from an EMBL/GenBank/DDBJ whole genome shotgun (WGS) entry which is preliminary data.</text>
</comment>
<evidence type="ECO:0000313" key="2">
    <source>
        <dbReference type="Proteomes" id="UP001341840"/>
    </source>
</evidence>
<gene>
    <name evidence="1" type="ORF">PIB30_087495</name>
</gene>
<accession>A0ABU6WUI2</accession>
<dbReference type="EMBL" id="JASCZI010182787">
    <property type="protein sequence ID" value="MED6188605.1"/>
    <property type="molecule type" value="Genomic_DNA"/>
</dbReference>
<keyword evidence="2" id="KW-1185">Reference proteome</keyword>
<reference evidence="1 2" key="1">
    <citation type="journal article" date="2023" name="Plants (Basel)">
        <title>Bridging the Gap: Combining Genomics and Transcriptomics Approaches to Understand Stylosanthes scabra, an Orphan Legume from the Brazilian Caatinga.</title>
        <authorList>
            <person name="Ferreira-Neto J.R.C."/>
            <person name="da Silva M.D."/>
            <person name="Binneck E."/>
            <person name="de Melo N.F."/>
            <person name="da Silva R.H."/>
            <person name="de Melo A.L.T.M."/>
            <person name="Pandolfi V."/>
            <person name="Bustamante F.O."/>
            <person name="Brasileiro-Vidal A.C."/>
            <person name="Benko-Iseppon A.M."/>
        </authorList>
    </citation>
    <scope>NUCLEOTIDE SEQUENCE [LARGE SCALE GENOMIC DNA]</scope>
    <source>
        <tissue evidence="1">Leaves</tissue>
    </source>
</reference>
<dbReference type="Proteomes" id="UP001341840">
    <property type="component" value="Unassembled WGS sequence"/>
</dbReference>
<protein>
    <submittedName>
        <fullName evidence="1">Uncharacterized protein</fullName>
    </submittedName>
</protein>
<sequence length="155" mass="17393">MGFIKALPVPQFKKYSYLSTYVHVFTPVAEADGSYYLVLIDLKERIVYSLNVCRSAETIAQREVVIDKLRTAIGTILLLERHNKGFCSGFVPEPANFGEVRYPNGIPHDLRSSSGVGDSLPEFSSPLPRSASNELFPVLEERIERAWEKMVGNDL</sequence>